<dbReference type="InterPro" id="IPR004158">
    <property type="entry name" value="DUF247_pln"/>
</dbReference>
<evidence type="ECO:0000313" key="2">
    <source>
        <dbReference type="EMBL" id="KAK7278332.1"/>
    </source>
</evidence>
<dbReference type="Pfam" id="PF03140">
    <property type="entry name" value="DUF247"/>
    <property type="match status" value="1"/>
</dbReference>
<keyword evidence="1" id="KW-0812">Transmembrane</keyword>
<dbReference type="EMBL" id="JAYKXN010000006">
    <property type="protein sequence ID" value="KAK7278332.1"/>
    <property type="molecule type" value="Genomic_DNA"/>
</dbReference>
<evidence type="ECO:0000313" key="3">
    <source>
        <dbReference type="Proteomes" id="UP001359559"/>
    </source>
</evidence>
<keyword evidence="1" id="KW-0472">Membrane</keyword>
<gene>
    <name evidence="2" type="ORF">RJT34_23360</name>
</gene>
<organism evidence="2 3">
    <name type="scientific">Clitoria ternatea</name>
    <name type="common">Butterfly pea</name>
    <dbReference type="NCBI Taxonomy" id="43366"/>
    <lineage>
        <taxon>Eukaryota</taxon>
        <taxon>Viridiplantae</taxon>
        <taxon>Streptophyta</taxon>
        <taxon>Embryophyta</taxon>
        <taxon>Tracheophyta</taxon>
        <taxon>Spermatophyta</taxon>
        <taxon>Magnoliopsida</taxon>
        <taxon>eudicotyledons</taxon>
        <taxon>Gunneridae</taxon>
        <taxon>Pentapetalae</taxon>
        <taxon>rosids</taxon>
        <taxon>fabids</taxon>
        <taxon>Fabales</taxon>
        <taxon>Fabaceae</taxon>
        <taxon>Papilionoideae</taxon>
        <taxon>50 kb inversion clade</taxon>
        <taxon>NPAAA clade</taxon>
        <taxon>indigoferoid/millettioid clade</taxon>
        <taxon>Phaseoleae</taxon>
        <taxon>Clitoria</taxon>
    </lineage>
</organism>
<protein>
    <submittedName>
        <fullName evidence="2">Uncharacterized protein</fullName>
    </submittedName>
</protein>
<sequence>MDHATKDNAGCYSIIAAVRWVWSVFFVLLFIFRVICSPLSSQWNYTKNSYTGWAVTIPSVKELHRAGIQFEPREGGISSIEFDEKMCLFSLPAMKLDVDWEVIIRNLLAYESVIHPKRSPLIFTECIELMRAVIQTPEDVNLLVPLK</sequence>
<keyword evidence="3" id="KW-1185">Reference proteome</keyword>
<keyword evidence="1" id="KW-1133">Transmembrane helix</keyword>
<dbReference type="PANTHER" id="PTHR31549">
    <property type="entry name" value="PROTEIN, PUTATIVE (DUF247)-RELATED-RELATED"/>
    <property type="match status" value="1"/>
</dbReference>
<evidence type="ECO:0000256" key="1">
    <source>
        <dbReference type="SAM" id="Phobius"/>
    </source>
</evidence>
<dbReference type="Proteomes" id="UP001359559">
    <property type="component" value="Unassembled WGS sequence"/>
</dbReference>
<comment type="caution">
    <text evidence="2">The sequence shown here is derived from an EMBL/GenBank/DDBJ whole genome shotgun (WGS) entry which is preliminary data.</text>
</comment>
<feature type="transmembrane region" description="Helical" evidence="1">
    <location>
        <begin position="12"/>
        <end position="32"/>
    </location>
</feature>
<reference evidence="2 3" key="1">
    <citation type="submission" date="2024-01" db="EMBL/GenBank/DDBJ databases">
        <title>The genomes of 5 underutilized Papilionoideae crops provide insights into root nodulation and disease resistance.</title>
        <authorList>
            <person name="Yuan L."/>
        </authorList>
    </citation>
    <scope>NUCLEOTIDE SEQUENCE [LARGE SCALE GENOMIC DNA]</scope>
    <source>
        <strain evidence="2">LY-2023</strain>
        <tissue evidence="2">Leaf</tissue>
    </source>
</reference>
<name>A0AAN9IGG8_CLITE</name>
<accession>A0AAN9IGG8</accession>
<dbReference type="AlphaFoldDB" id="A0AAN9IGG8"/>
<proteinExistence type="predicted"/>
<dbReference type="PANTHER" id="PTHR31549:SF259">
    <property type="match status" value="1"/>
</dbReference>